<feature type="compositionally biased region" description="Basic and acidic residues" evidence="1">
    <location>
        <begin position="745"/>
        <end position="760"/>
    </location>
</feature>
<dbReference type="InterPro" id="IPR055126">
    <property type="entry name" value="EDR4-like_N"/>
</dbReference>
<feature type="compositionally biased region" description="Polar residues" evidence="1">
    <location>
        <begin position="49"/>
        <end position="72"/>
    </location>
</feature>
<dbReference type="EMBL" id="CM029047">
    <property type="protein sequence ID" value="KAG2584602.1"/>
    <property type="molecule type" value="Genomic_DNA"/>
</dbReference>
<name>A0A8T0REZ4_PANVG</name>
<dbReference type="AlphaFoldDB" id="A0A8T0REZ4"/>
<feature type="region of interest" description="Disordered" evidence="1">
    <location>
        <begin position="168"/>
        <end position="187"/>
    </location>
</feature>
<dbReference type="OrthoDB" id="638006at2759"/>
<accession>A0A8T0REZ4</accession>
<dbReference type="PANTHER" id="PTHR31105">
    <property type="entry name" value="EXTRA-LARGE G-PROTEIN-LIKE"/>
    <property type="match status" value="1"/>
</dbReference>
<feature type="region of interest" description="Disordered" evidence="1">
    <location>
        <begin position="694"/>
        <end position="719"/>
    </location>
</feature>
<keyword evidence="5" id="KW-1185">Reference proteome</keyword>
<sequence>MEPHKLRFVRCPRCNQLLVEYPSIPVYKCGGCGTVLRAKHRAVPVAQEGSGSDQCNSFPNSLQGSPQSSKSICSDEQKAASTVDHSREAMVDGSIPSTIDKIDPCKGAIPKRAKSAADTLTRDEDLSEEAGSLIDGNIQNSEEDMVKEIHGKDSGADTSSNLTEKLGNLDTSENPNGGKVDGFSTSDVSTLNGKTEVIHKEERLQSYEGMQVESHEALIEELERSLSFSSDDEYFSDEAENVGLSDTLRNQMGSRRFMLGVKANDASRNDPHGRLIEELEMSFSDAEEPMEQHAILVERVHGNVHDMHPQNLGAESAHPCEESFSSLDNGHLKYKQTCHEEIRLIGNDHKVKEECNTEKNSTVNHAAEDIANSSSESAKDWQSIDVEIADPCEVSASLFVDGNIKDNSNDAMEECHMEDDSTTNRVNGNAHIMLADEDIVEVSHENGKDQQFKDAESVHPFEGNVSLIDDGNEKLKQSLQRNDLIAVVTQETEECCMEDENANSYVHGIENLVISNDDISDRPCGNEGLMANCRSGSHMENDNMANTVDANKNVAAADDHIVERVDNNEASLHSGDMANTDGKDQQSLEAEGTDLVEEVFSSLNTGHIKSEHCLQQNELISDGTKEKEEADMEDSNASATVARISSWSYKRTQNKVPSFNKNKEDISYGYKASQLRQGLSHDSEDFKSIQNFSESQIDGTSSSRSSGSPNHGVLVHRTSTKFNNIVRHERLKKMDELRDQLSRLSSEKISEKSYQKRDPKYQQQSNSCEIEQHLPSVDGDSIRSSRALESYYGHGRPPRYQPSNSFSPTHTYPHYHFGQAQARIPHNYDPWEFNSYYQSSYAESTILDYESLRSSYKEHKRVVRKHILRPLSCASPYTICNSCFNLVQMPSDIYVSKAKIGKMQCGKCSKVLAVSFPSVPQAHAKISMDVVQQSYNPDCTIPTNEDITSYYAECLTGGPVSTSEDYGASYTRSLPTQAGSSSLAATQSSKKVSDSALHRLMGYDSASQLLRHSRVFDDGYESFESMVPVSARVSRRKNK</sequence>
<dbReference type="InterPro" id="IPR040244">
    <property type="entry name" value="EDR4-like"/>
</dbReference>
<dbReference type="PANTHER" id="PTHR31105:SF38">
    <property type="entry name" value="PROTEIN ENHANCED DISEASE RESISTANCE 4"/>
    <property type="match status" value="1"/>
</dbReference>
<organism evidence="4 5">
    <name type="scientific">Panicum virgatum</name>
    <name type="common">Blackwell switchgrass</name>
    <dbReference type="NCBI Taxonomy" id="38727"/>
    <lineage>
        <taxon>Eukaryota</taxon>
        <taxon>Viridiplantae</taxon>
        <taxon>Streptophyta</taxon>
        <taxon>Embryophyta</taxon>
        <taxon>Tracheophyta</taxon>
        <taxon>Spermatophyta</taxon>
        <taxon>Magnoliopsida</taxon>
        <taxon>Liliopsida</taxon>
        <taxon>Poales</taxon>
        <taxon>Poaceae</taxon>
        <taxon>PACMAD clade</taxon>
        <taxon>Panicoideae</taxon>
        <taxon>Panicodae</taxon>
        <taxon>Paniceae</taxon>
        <taxon>Panicinae</taxon>
        <taxon>Panicum</taxon>
        <taxon>Panicum sect. Hiantes</taxon>
    </lineage>
</organism>
<feature type="region of interest" description="Disordered" evidence="1">
    <location>
        <begin position="48"/>
        <end position="89"/>
    </location>
</feature>
<gene>
    <name evidence="4" type="ORF">PVAP13_6KG313700</name>
</gene>
<proteinExistence type="predicted"/>
<reference evidence="4" key="1">
    <citation type="submission" date="2020-05" db="EMBL/GenBank/DDBJ databases">
        <title>WGS assembly of Panicum virgatum.</title>
        <authorList>
            <person name="Lovell J.T."/>
            <person name="Jenkins J."/>
            <person name="Shu S."/>
            <person name="Juenger T.E."/>
            <person name="Schmutz J."/>
        </authorList>
    </citation>
    <scope>NUCLEOTIDE SEQUENCE</scope>
    <source>
        <strain evidence="4">AP13</strain>
    </source>
</reference>
<dbReference type="InterPro" id="IPR021480">
    <property type="entry name" value="Zinc_ribbon_12"/>
</dbReference>
<feature type="region of interest" description="Disordered" evidence="1">
    <location>
        <begin position="569"/>
        <end position="589"/>
    </location>
</feature>
<evidence type="ECO:0000256" key="1">
    <source>
        <dbReference type="SAM" id="MobiDB-lite"/>
    </source>
</evidence>
<dbReference type="Pfam" id="PF22910">
    <property type="entry name" value="EDR4-like_1st"/>
    <property type="match status" value="1"/>
</dbReference>
<feature type="compositionally biased region" description="Basic and acidic residues" evidence="1">
    <location>
        <begin position="73"/>
        <end position="89"/>
    </location>
</feature>
<evidence type="ECO:0008006" key="6">
    <source>
        <dbReference type="Google" id="ProtNLM"/>
    </source>
</evidence>
<comment type="caution">
    <text evidence="4">The sequence shown here is derived from an EMBL/GenBank/DDBJ whole genome shotgun (WGS) entry which is preliminary data.</text>
</comment>
<evidence type="ECO:0000313" key="4">
    <source>
        <dbReference type="EMBL" id="KAG2584602.1"/>
    </source>
</evidence>
<evidence type="ECO:0000313" key="5">
    <source>
        <dbReference type="Proteomes" id="UP000823388"/>
    </source>
</evidence>
<feature type="region of interest" description="Disordered" evidence="1">
    <location>
        <begin position="745"/>
        <end position="780"/>
    </location>
</feature>
<evidence type="ECO:0000259" key="3">
    <source>
        <dbReference type="Pfam" id="PF22910"/>
    </source>
</evidence>
<dbReference type="Pfam" id="PF11331">
    <property type="entry name" value="Zn_ribbon_12"/>
    <property type="match status" value="1"/>
</dbReference>
<evidence type="ECO:0000259" key="2">
    <source>
        <dbReference type="Pfam" id="PF11331"/>
    </source>
</evidence>
<feature type="domain" description="Enhanced disease resistance 4-like N-terminal" evidence="3">
    <location>
        <begin position="5"/>
        <end position="38"/>
    </location>
</feature>
<dbReference type="GO" id="GO:1900150">
    <property type="term" value="P:regulation of defense response to fungus"/>
    <property type="evidence" value="ECO:0007669"/>
    <property type="project" value="InterPro"/>
</dbReference>
<feature type="domain" description="Probable zinc-ribbon" evidence="2">
    <location>
        <begin position="874"/>
        <end position="915"/>
    </location>
</feature>
<dbReference type="Proteomes" id="UP000823388">
    <property type="component" value="Chromosome 6K"/>
</dbReference>
<protein>
    <recommendedName>
        <fullName evidence="6">Zinc-ribbon domain-containing protein</fullName>
    </recommendedName>
</protein>